<sequence>MVSRRVVLGALGAAGLAVAGTAAALVGRAPADGALRLVRADAGPMPGVKQPVVRVERVRSRARGRDVDLVTVLPSGVPARGLPMSVLLHGLSGTARHAAVGGLPRALVAAVRRGVVPPFGFAAVDGGDHYWHENVPGDDPMAMLLDEVPRWLLDRGFREPFACTGVSMGGFGALLYARRRAERREPAVAVAAISPGLHTSWPEMAKRGAFTDEAQWAALDPLRHLDALRDVPLGVWVGDRDWFIEGARELIAGTRPLVASVTPGGHDEAFYRDVVPDVVRFLGGRLTAG</sequence>
<dbReference type="Proteomes" id="UP001195724">
    <property type="component" value="Unassembled WGS sequence"/>
</dbReference>
<protein>
    <recommendedName>
        <fullName evidence="5">Acyl-CoA:diacylglycerol acyltransferase</fullName>
        <ecNumber evidence="3">2.3.1.122</ecNumber>
        <ecNumber evidence="4">2.3.1.20</ecNumber>
    </recommendedName>
</protein>
<comment type="catalytic activity">
    <reaction evidence="6">
        <text>an acyl-CoA + a 1,2-diacyl-sn-glycerol = a triacyl-sn-glycerol + CoA</text>
        <dbReference type="Rhea" id="RHEA:10868"/>
        <dbReference type="ChEBI" id="CHEBI:17815"/>
        <dbReference type="ChEBI" id="CHEBI:57287"/>
        <dbReference type="ChEBI" id="CHEBI:58342"/>
        <dbReference type="ChEBI" id="CHEBI:64615"/>
        <dbReference type="EC" id="2.3.1.20"/>
    </reaction>
</comment>
<dbReference type="RefSeq" id="WP_204841886.1">
    <property type="nucleotide sequence ID" value="NZ_JAFBCL010000001.1"/>
</dbReference>
<evidence type="ECO:0000256" key="1">
    <source>
        <dbReference type="ARBA" id="ARBA00000697"/>
    </source>
</evidence>
<dbReference type="EC" id="2.3.1.20" evidence="4"/>
<reference evidence="8 9" key="1">
    <citation type="submission" date="2021-01" db="EMBL/GenBank/DDBJ databases">
        <title>Sequencing the genomes of 1000 actinobacteria strains.</title>
        <authorList>
            <person name="Klenk H.-P."/>
        </authorList>
    </citation>
    <scope>NUCLEOTIDE SEQUENCE [LARGE SCALE GENOMIC DNA]</scope>
    <source>
        <strain evidence="8 9">DSM 44581</strain>
    </source>
</reference>
<feature type="chain" id="PRO_5045205211" description="Acyl-CoA:diacylglycerol acyltransferase" evidence="7">
    <location>
        <begin position="20"/>
        <end position="289"/>
    </location>
</feature>
<dbReference type="InterPro" id="IPR006311">
    <property type="entry name" value="TAT_signal"/>
</dbReference>
<evidence type="ECO:0000256" key="2">
    <source>
        <dbReference type="ARBA" id="ARBA00005874"/>
    </source>
</evidence>
<evidence type="ECO:0000256" key="6">
    <source>
        <dbReference type="ARBA" id="ARBA00048109"/>
    </source>
</evidence>
<evidence type="ECO:0000256" key="4">
    <source>
        <dbReference type="ARBA" id="ARBA00013244"/>
    </source>
</evidence>
<evidence type="ECO:0000313" key="8">
    <source>
        <dbReference type="EMBL" id="MBM7810992.1"/>
    </source>
</evidence>
<dbReference type="EC" id="2.3.1.122" evidence="3"/>
<dbReference type="SUPFAM" id="SSF53474">
    <property type="entry name" value="alpha/beta-Hydrolases"/>
    <property type="match status" value="1"/>
</dbReference>
<organism evidence="8 9">
    <name type="scientific">Saccharothrix algeriensis</name>
    <dbReference type="NCBI Taxonomy" id="173560"/>
    <lineage>
        <taxon>Bacteria</taxon>
        <taxon>Bacillati</taxon>
        <taxon>Actinomycetota</taxon>
        <taxon>Actinomycetes</taxon>
        <taxon>Pseudonocardiales</taxon>
        <taxon>Pseudonocardiaceae</taxon>
        <taxon>Saccharothrix</taxon>
    </lineage>
</organism>
<dbReference type="EMBL" id="JAFBCL010000001">
    <property type="protein sequence ID" value="MBM7810992.1"/>
    <property type="molecule type" value="Genomic_DNA"/>
</dbReference>
<evidence type="ECO:0000256" key="5">
    <source>
        <dbReference type="ARBA" id="ARBA00032572"/>
    </source>
</evidence>
<comment type="similarity">
    <text evidence="2">Belongs to the mycobacterial A85 antigen family.</text>
</comment>
<keyword evidence="9" id="KW-1185">Reference proteome</keyword>
<dbReference type="InterPro" id="IPR029058">
    <property type="entry name" value="AB_hydrolase_fold"/>
</dbReference>
<evidence type="ECO:0000313" key="9">
    <source>
        <dbReference type="Proteomes" id="UP001195724"/>
    </source>
</evidence>
<dbReference type="PROSITE" id="PS51318">
    <property type="entry name" value="TAT"/>
    <property type="match status" value="1"/>
</dbReference>
<proteinExistence type="inferred from homology"/>
<comment type="caution">
    <text evidence="8">The sequence shown here is derived from an EMBL/GenBank/DDBJ whole genome shotgun (WGS) entry which is preliminary data.</text>
</comment>
<feature type="signal peptide" evidence="7">
    <location>
        <begin position="1"/>
        <end position="19"/>
    </location>
</feature>
<name>A0ABS2S429_9PSEU</name>
<accession>A0ABS2S429</accession>
<comment type="catalytic activity">
    <reaction evidence="1">
        <text>2 alpha,alpha'-trehalose 6-mycolate = alpha,alpha'-trehalose 6,6'-bismycolate + alpha,alpha-trehalose</text>
        <dbReference type="Rhea" id="RHEA:23472"/>
        <dbReference type="ChEBI" id="CHEBI:16551"/>
        <dbReference type="ChEBI" id="CHEBI:18195"/>
        <dbReference type="ChEBI" id="CHEBI:18234"/>
        <dbReference type="EC" id="2.3.1.122"/>
    </reaction>
</comment>
<evidence type="ECO:0000256" key="3">
    <source>
        <dbReference type="ARBA" id="ARBA00012820"/>
    </source>
</evidence>
<keyword evidence="7" id="KW-0732">Signal</keyword>
<dbReference type="Gene3D" id="3.40.50.1820">
    <property type="entry name" value="alpha/beta hydrolase"/>
    <property type="match status" value="1"/>
</dbReference>
<dbReference type="InterPro" id="IPR000801">
    <property type="entry name" value="Esterase-like"/>
</dbReference>
<dbReference type="Pfam" id="PF00756">
    <property type="entry name" value="Esterase"/>
    <property type="match status" value="1"/>
</dbReference>
<keyword evidence="8" id="KW-0378">Hydrolase</keyword>
<dbReference type="GO" id="GO:0016787">
    <property type="term" value="F:hydrolase activity"/>
    <property type="evidence" value="ECO:0007669"/>
    <property type="project" value="UniProtKB-KW"/>
</dbReference>
<evidence type="ECO:0000256" key="7">
    <source>
        <dbReference type="SAM" id="SignalP"/>
    </source>
</evidence>
<gene>
    <name evidence="8" type="ORF">JOE68_001857</name>
</gene>